<feature type="chain" id="PRO_5002663640" description="Pyrrolo-quinoline quinone repeat domain-containing protein" evidence="2">
    <location>
        <begin position="23"/>
        <end position="476"/>
    </location>
</feature>
<dbReference type="Gene3D" id="2.40.10.480">
    <property type="match status" value="1"/>
</dbReference>
<dbReference type="Pfam" id="PF13360">
    <property type="entry name" value="PQQ_2"/>
    <property type="match status" value="1"/>
</dbReference>
<name>A3ZQS5_9BACT</name>
<comment type="caution">
    <text evidence="4">The sequence shown here is derived from an EMBL/GenBank/DDBJ whole genome shotgun (WGS) entry which is preliminary data.</text>
</comment>
<dbReference type="PANTHER" id="PTHR34512:SF30">
    <property type="entry name" value="OUTER MEMBRANE PROTEIN ASSEMBLY FACTOR BAMB"/>
    <property type="match status" value="1"/>
</dbReference>
<evidence type="ECO:0000256" key="1">
    <source>
        <dbReference type="SAM" id="MobiDB-lite"/>
    </source>
</evidence>
<dbReference type="InterPro" id="IPR011047">
    <property type="entry name" value="Quinoprotein_ADH-like_sf"/>
</dbReference>
<feature type="domain" description="Pyrrolo-quinoline quinone repeat" evidence="3">
    <location>
        <begin position="150"/>
        <end position="399"/>
    </location>
</feature>
<reference evidence="4 5" key="1">
    <citation type="submission" date="2006-02" db="EMBL/GenBank/DDBJ databases">
        <authorList>
            <person name="Amann R."/>
            <person name="Ferriera S."/>
            <person name="Johnson J."/>
            <person name="Kravitz S."/>
            <person name="Halpern A."/>
            <person name="Remington K."/>
            <person name="Beeson K."/>
            <person name="Tran B."/>
            <person name="Rogers Y.-H."/>
            <person name="Friedman R."/>
            <person name="Venter J.C."/>
        </authorList>
    </citation>
    <scope>NUCLEOTIDE SEQUENCE [LARGE SCALE GENOMIC DNA]</scope>
    <source>
        <strain evidence="4 5">DSM 3645</strain>
    </source>
</reference>
<organism evidence="4 5">
    <name type="scientific">Blastopirellula marina DSM 3645</name>
    <dbReference type="NCBI Taxonomy" id="314230"/>
    <lineage>
        <taxon>Bacteria</taxon>
        <taxon>Pseudomonadati</taxon>
        <taxon>Planctomycetota</taxon>
        <taxon>Planctomycetia</taxon>
        <taxon>Pirellulales</taxon>
        <taxon>Pirellulaceae</taxon>
        <taxon>Blastopirellula</taxon>
    </lineage>
</organism>
<dbReference type="InterPro" id="IPR015943">
    <property type="entry name" value="WD40/YVTN_repeat-like_dom_sf"/>
</dbReference>
<evidence type="ECO:0000259" key="3">
    <source>
        <dbReference type="Pfam" id="PF13360"/>
    </source>
</evidence>
<evidence type="ECO:0000313" key="4">
    <source>
        <dbReference type="EMBL" id="EAQ81015.1"/>
    </source>
</evidence>
<dbReference type="OrthoDB" id="244732at2"/>
<evidence type="ECO:0000313" key="5">
    <source>
        <dbReference type="Proteomes" id="UP000004358"/>
    </source>
</evidence>
<feature type="compositionally biased region" description="Basic and acidic residues" evidence="1">
    <location>
        <begin position="81"/>
        <end position="90"/>
    </location>
</feature>
<feature type="region of interest" description="Disordered" evidence="1">
    <location>
        <begin position="81"/>
        <end position="140"/>
    </location>
</feature>
<sequence length="476" mass="51434">MSRNLLYFLVAALLLAGDIAMAAEDWPQWRGPNADGVATGSPPTEWSSDKNIVWKVDVPGRGSSTPIIWGDKLFLLTSIETDKPGDKEAEAEQTVEAEPTPRPERPAGERPRGRGGFGPGGPGGPGGFGRGGGRGGFGGGGAPSKLHQFVVLCIDRNTGKTLWRQVACEAVPHEGGHATNTFASSSPVTDGKRLYVSFGSFGIYAYTLDGDLVWKKDLGKMQTRNGFGEGASPVLADDELIINWDHEGESFITALSAVDGETLWKKERDEPTSWNTPLVTELDGRKQVIVNGTNRSRSYDLKTGELIWECGGQVTNAIPSPIRHNDLVYCMTGYRGYALYAIPLRSHGDITDTDKVAWSRDDGTPYIASPILCDGLLFITKGRNAVLSCVDADTGETYFENERLDGLDTLYASPVAVGGNLYFFARNGAAMVVKCDKKFEVVAENKLDDEFDASPAIIGDKMYVRGEKSLYCIGAK</sequence>
<keyword evidence="2" id="KW-0732">Signal</keyword>
<protein>
    <recommendedName>
        <fullName evidence="3">Pyrrolo-quinoline quinone repeat domain-containing protein</fullName>
    </recommendedName>
</protein>
<dbReference type="HOGENOM" id="CLU_027480_2_1_0"/>
<feature type="compositionally biased region" description="Basic and acidic residues" evidence="1">
    <location>
        <begin position="99"/>
        <end position="112"/>
    </location>
</feature>
<feature type="compositionally biased region" description="Gly residues" evidence="1">
    <location>
        <begin position="114"/>
        <end position="140"/>
    </location>
</feature>
<gene>
    <name evidence="4" type="ORF">DSM3645_20627</name>
</gene>
<evidence type="ECO:0000256" key="2">
    <source>
        <dbReference type="SAM" id="SignalP"/>
    </source>
</evidence>
<dbReference type="STRING" id="314230.DSM3645_20627"/>
<dbReference type="PANTHER" id="PTHR34512">
    <property type="entry name" value="CELL SURFACE PROTEIN"/>
    <property type="match status" value="1"/>
</dbReference>
<dbReference type="Gene3D" id="2.130.10.10">
    <property type="entry name" value="YVTN repeat-like/Quinoprotein amine dehydrogenase"/>
    <property type="match status" value="1"/>
</dbReference>
<dbReference type="EMBL" id="AANZ01000006">
    <property type="protein sequence ID" value="EAQ81015.1"/>
    <property type="molecule type" value="Genomic_DNA"/>
</dbReference>
<dbReference type="InterPro" id="IPR002372">
    <property type="entry name" value="PQQ_rpt_dom"/>
</dbReference>
<dbReference type="eggNOG" id="COG1520">
    <property type="taxonomic scope" value="Bacteria"/>
</dbReference>
<dbReference type="SUPFAM" id="SSF50998">
    <property type="entry name" value="Quinoprotein alcohol dehydrogenase-like"/>
    <property type="match status" value="1"/>
</dbReference>
<dbReference type="Proteomes" id="UP000004358">
    <property type="component" value="Unassembled WGS sequence"/>
</dbReference>
<dbReference type="AlphaFoldDB" id="A3ZQS5"/>
<dbReference type="RefSeq" id="WP_002652022.1">
    <property type="nucleotide sequence ID" value="NZ_CH672376.1"/>
</dbReference>
<proteinExistence type="predicted"/>
<feature type="signal peptide" evidence="2">
    <location>
        <begin position="1"/>
        <end position="22"/>
    </location>
</feature>
<accession>A3ZQS5</accession>